<evidence type="ECO:0000256" key="1">
    <source>
        <dbReference type="SAM" id="MobiDB-lite"/>
    </source>
</evidence>
<gene>
    <name evidence="2" type="ORF">Pcinc_035919</name>
</gene>
<reference evidence="2" key="1">
    <citation type="submission" date="2023-10" db="EMBL/GenBank/DDBJ databases">
        <title>Genome assemblies of two species of porcelain crab, Petrolisthes cinctipes and Petrolisthes manimaculis (Anomura: Porcellanidae).</title>
        <authorList>
            <person name="Angst P."/>
        </authorList>
    </citation>
    <scope>NUCLEOTIDE SEQUENCE</scope>
    <source>
        <strain evidence="2">PB745_01</strain>
        <tissue evidence="2">Gill</tissue>
    </source>
</reference>
<dbReference type="AlphaFoldDB" id="A0AAE1BVS0"/>
<dbReference type="Proteomes" id="UP001286313">
    <property type="component" value="Unassembled WGS sequence"/>
</dbReference>
<name>A0AAE1BVS0_PETCI</name>
<organism evidence="2 3">
    <name type="scientific">Petrolisthes cinctipes</name>
    <name type="common">Flat porcelain crab</name>
    <dbReference type="NCBI Taxonomy" id="88211"/>
    <lineage>
        <taxon>Eukaryota</taxon>
        <taxon>Metazoa</taxon>
        <taxon>Ecdysozoa</taxon>
        <taxon>Arthropoda</taxon>
        <taxon>Crustacea</taxon>
        <taxon>Multicrustacea</taxon>
        <taxon>Malacostraca</taxon>
        <taxon>Eumalacostraca</taxon>
        <taxon>Eucarida</taxon>
        <taxon>Decapoda</taxon>
        <taxon>Pleocyemata</taxon>
        <taxon>Anomura</taxon>
        <taxon>Galatheoidea</taxon>
        <taxon>Porcellanidae</taxon>
        <taxon>Petrolisthes</taxon>
    </lineage>
</organism>
<comment type="caution">
    <text evidence="2">The sequence shown here is derived from an EMBL/GenBank/DDBJ whole genome shotgun (WGS) entry which is preliminary data.</text>
</comment>
<protein>
    <submittedName>
        <fullName evidence="2">Uncharacterized protein</fullName>
    </submittedName>
</protein>
<evidence type="ECO:0000313" key="2">
    <source>
        <dbReference type="EMBL" id="KAK3857851.1"/>
    </source>
</evidence>
<dbReference type="EMBL" id="JAWQEG010005485">
    <property type="protein sequence ID" value="KAK3857851.1"/>
    <property type="molecule type" value="Genomic_DNA"/>
</dbReference>
<sequence length="120" mass="13402">MEELLPSTSNSQRTAVSPTSVPTVLPDQGRALFLPLVDNIAYSTSVQKIRDPVKKTTTNTYVPQFINEDGVTNNVEGFTEIKQNNINHTARVKPRGHVVIYQKELIVDRSALTEPKLITR</sequence>
<feature type="region of interest" description="Disordered" evidence="1">
    <location>
        <begin position="1"/>
        <end position="21"/>
    </location>
</feature>
<proteinExistence type="predicted"/>
<keyword evidence="3" id="KW-1185">Reference proteome</keyword>
<evidence type="ECO:0000313" key="3">
    <source>
        <dbReference type="Proteomes" id="UP001286313"/>
    </source>
</evidence>
<accession>A0AAE1BVS0</accession>